<evidence type="ECO:0000313" key="2">
    <source>
        <dbReference type="EMBL" id="MCI46504.1"/>
    </source>
</evidence>
<evidence type="ECO:0000256" key="1">
    <source>
        <dbReference type="SAM" id="MobiDB-lite"/>
    </source>
</evidence>
<dbReference type="Proteomes" id="UP000265520">
    <property type="component" value="Unassembled WGS sequence"/>
</dbReference>
<keyword evidence="3" id="KW-1185">Reference proteome</keyword>
<reference evidence="2 3" key="1">
    <citation type="journal article" date="2018" name="Front. Plant Sci.">
        <title>Red Clover (Trifolium pratense) and Zigzag Clover (T. medium) - A Picture of Genomic Similarities and Differences.</title>
        <authorList>
            <person name="Dluhosova J."/>
            <person name="Istvanek J."/>
            <person name="Nedelnik J."/>
            <person name="Repkova J."/>
        </authorList>
    </citation>
    <scope>NUCLEOTIDE SEQUENCE [LARGE SCALE GENOMIC DNA]</scope>
    <source>
        <strain evidence="3">cv. 10/8</strain>
        <tissue evidence="2">Leaf</tissue>
    </source>
</reference>
<name>A0A392SE70_9FABA</name>
<feature type="compositionally biased region" description="Basic and acidic residues" evidence="1">
    <location>
        <begin position="21"/>
        <end position="31"/>
    </location>
</feature>
<organism evidence="2 3">
    <name type="scientific">Trifolium medium</name>
    <dbReference type="NCBI Taxonomy" id="97028"/>
    <lineage>
        <taxon>Eukaryota</taxon>
        <taxon>Viridiplantae</taxon>
        <taxon>Streptophyta</taxon>
        <taxon>Embryophyta</taxon>
        <taxon>Tracheophyta</taxon>
        <taxon>Spermatophyta</taxon>
        <taxon>Magnoliopsida</taxon>
        <taxon>eudicotyledons</taxon>
        <taxon>Gunneridae</taxon>
        <taxon>Pentapetalae</taxon>
        <taxon>rosids</taxon>
        <taxon>fabids</taxon>
        <taxon>Fabales</taxon>
        <taxon>Fabaceae</taxon>
        <taxon>Papilionoideae</taxon>
        <taxon>50 kb inversion clade</taxon>
        <taxon>NPAAA clade</taxon>
        <taxon>Hologalegina</taxon>
        <taxon>IRL clade</taxon>
        <taxon>Trifolieae</taxon>
        <taxon>Trifolium</taxon>
    </lineage>
</organism>
<evidence type="ECO:0000313" key="3">
    <source>
        <dbReference type="Proteomes" id="UP000265520"/>
    </source>
</evidence>
<accession>A0A392SE70</accession>
<feature type="region of interest" description="Disordered" evidence="1">
    <location>
        <begin position="1"/>
        <end position="31"/>
    </location>
</feature>
<proteinExistence type="predicted"/>
<comment type="caution">
    <text evidence="2">The sequence shown here is derived from an EMBL/GenBank/DDBJ whole genome shotgun (WGS) entry which is preliminary data.</text>
</comment>
<feature type="compositionally biased region" description="Acidic residues" evidence="1">
    <location>
        <begin position="10"/>
        <end position="20"/>
    </location>
</feature>
<protein>
    <submittedName>
        <fullName evidence="2">Uncharacterized protein</fullName>
    </submittedName>
</protein>
<feature type="non-terminal residue" evidence="2">
    <location>
        <position position="1"/>
    </location>
</feature>
<dbReference type="AlphaFoldDB" id="A0A392SE70"/>
<dbReference type="EMBL" id="LXQA010358458">
    <property type="protein sequence ID" value="MCI46504.1"/>
    <property type="molecule type" value="Genomic_DNA"/>
</dbReference>
<sequence length="31" mass="3428">LNGQPASTDYDNDEEEEEESNDARDSSPKDA</sequence>